<gene>
    <name evidence="1" type="ORF">NC653_027930</name>
</gene>
<accession>A0AAD6M6R4</accession>
<dbReference type="Proteomes" id="UP001164929">
    <property type="component" value="Chromosome 11"/>
</dbReference>
<keyword evidence="2" id="KW-1185">Reference proteome</keyword>
<protein>
    <submittedName>
        <fullName evidence="1">Uncharacterized protein</fullName>
    </submittedName>
</protein>
<reference evidence="1" key="1">
    <citation type="journal article" date="2023" name="Mol. Ecol. Resour.">
        <title>Chromosome-level genome assembly of a triploid poplar Populus alba 'Berolinensis'.</title>
        <authorList>
            <person name="Chen S."/>
            <person name="Yu Y."/>
            <person name="Wang X."/>
            <person name="Wang S."/>
            <person name="Zhang T."/>
            <person name="Zhou Y."/>
            <person name="He R."/>
            <person name="Meng N."/>
            <person name="Wang Y."/>
            <person name="Liu W."/>
            <person name="Liu Z."/>
            <person name="Liu J."/>
            <person name="Guo Q."/>
            <person name="Huang H."/>
            <person name="Sederoff R.R."/>
            <person name="Wang G."/>
            <person name="Qu G."/>
            <person name="Chen S."/>
        </authorList>
    </citation>
    <scope>NUCLEOTIDE SEQUENCE</scope>
    <source>
        <strain evidence="1">SC-2020</strain>
    </source>
</reference>
<proteinExistence type="predicted"/>
<evidence type="ECO:0000313" key="1">
    <source>
        <dbReference type="EMBL" id="KAJ6979945.1"/>
    </source>
</evidence>
<organism evidence="1 2">
    <name type="scientific">Populus alba x Populus x berolinensis</name>
    <dbReference type="NCBI Taxonomy" id="444605"/>
    <lineage>
        <taxon>Eukaryota</taxon>
        <taxon>Viridiplantae</taxon>
        <taxon>Streptophyta</taxon>
        <taxon>Embryophyta</taxon>
        <taxon>Tracheophyta</taxon>
        <taxon>Spermatophyta</taxon>
        <taxon>Magnoliopsida</taxon>
        <taxon>eudicotyledons</taxon>
        <taxon>Gunneridae</taxon>
        <taxon>Pentapetalae</taxon>
        <taxon>rosids</taxon>
        <taxon>fabids</taxon>
        <taxon>Malpighiales</taxon>
        <taxon>Salicaceae</taxon>
        <taxon>Saliceae</taxon>
        <taxon>Populus</taxon>
    </lineage>
</organism>
<dbReference type="AlphaFoldDB" id="A0AAD6M6R4"/>
<comment type="caution">
    <text evidence="1">The sequence shown here is derived from an EMBL/GenBank/DDBJ whole genome shotgun (WGS) entry which is preliminary data.</text>
</comment>
<dbReference type="EMBL" id="JAQIZT010000011">
    <property type="protein sequence ID" value="KAJ6979945.1"/>
    <property type="molecule type" value="Genomic_DNA"/>
</dbReference>
<sequence length="86" mass="9124">MPVNLSKSGTPSAESMVRMFSSSLTSKGKAPIPMSPAKSPVALQHGIERTKTIKYVSKLTKIIVSRPSRKASVTEILNLTNLAAVG</sequence>
<evidence type="ECO:0000313" key="2">
    <source>
        <dbReference type="Proteomes" id="UP001164929"/>
    </source>
</evidence>
<name>A0AAD6M6R4_9ROSI</name>